<reference evidence="1" key="1">
    <citation type="submission" date="2021-03" db="EMBL/GenBank/DDBJ databases">
        <authorList>
            <person name="Tran Van P."/>
        </authorList>
    </citation>
    <scope>NUCLEOTIDE SEQUENCE</scope>
</reference>
<organism evidence="1 2">
    <name type="scientific">Timema podura</name>
    <name type="common">Walking stick</name>
    <dbReference type="NCBI Taxonomy" id="61482"/>
    <lineage>
        <taxon>Eukaryota</taxon>
        <taxon>Metazoa</taxon>
        <taxon>Ecdysozoa</taxon>
        <taxon>Arthropoda</taxon>
        <taxon>Hexapoda</taxon>
        <taxon>Insecta</taxon>
        <taxon>Pterygota</taxon>
        <taxon>Neoptera</taxon>
        <taxon>Polyneoptera</taxon>
        <taxon>Phasmatodea</taxon>
        <taxon>Timematodea</taxon>
        <taxon>Timematoidea</taxon>
        <taxon>Timematidae</taxon>
        <taxon>Timema</taxon>
    </lineage>
</organism>
<accession>A0ABN7NYX6</accession>
<evidence type="ECO:0000313" key="1">
    <source>
        <dbReference type="EMBL" id="CAG2058329.1"/>
    </source>
</evidence>
<name>A0ABN7NYX6_TIMPD</name>
<gene>
    <name evidence="1" type="ORF">TPAB3V08_LOCUS5301</name>
</gene>
<proteinExistence type="predicted"/>
<protein>
    <submittedName>
        <fullName evidence="1">Uncharacterized protein</fullName>
    </submittedName>
</protein>
<keyword evidence="2" id="KW-1185">Reference proteome</keyword>
<sequence length="183" mass="22106">MPTLFVKDKGISLVEDKDEQTSLEMKHRKEEDDLYRKFARQREEEDKRMREEFRDEWEKELERLAVRFERELQTKKKRPDEQKVLTLRHQQEREDLEKNMTLRRDKKKESLTRKLLEHESPALNLSDGSCYRKHRSPFVPHSTASLRKLALVDIMCDQKVSHYFQFYICLLEVLQNISIVGSP</sequence>
<comment type="caution">
    <text evidence="1">The sequence shown here is derived from an EMBL/GenBank/DDBJ whole genome shotgun (WGS) entry which is preliminary data.</text>
</comment>
<dbReference type="Proteomes" id="UP001153148">
    <property type="component" value="Unassembled WGS sequence"/>
</dbReference>
<dbReference type="EMBL" id="CAJPIN010007064">
    <property type="protein sequence ID" value="CAG2058329.1"/>
    <property type="molecule type" value="Genomic_DNA"/>
</dbReference>
<evidence type="ECO:0000313" key="2">
    <source>
        <dbReference type="Proteomes" id="UP001153148"/>
    </source>
</evidence>